<evidence type="ECO:0000313" key="3">
    <source>
        <dbReference type="EMBL" id="KPI98461.1"/>
    </source>
</evidence>
<accession>A0A194PYQ6</accession>
<organism evidence="3 4">
    <name type="scientific">Papilio xuthus</name>
    <name type="common">Asian swallowtail butterfly</name>
    <dbReference type="NCBI Taxonomy" id="66420"/>
    <lineage>
        <taxon>Eukaryota</taxon>
        <taxon>Metazoa</taxon>
        <taxon>Ecdysozoa</taxon>
        <taxon>Arthropoda</taxon>
        <taxon>Hexapoda</taxon>
        <taxon>Insecta</taxon>
        <taxon>Pterygota</taxon>
        <taxon>Neoptera</taxon>
        <taxon>Endopterygota</taxon>
        <taxon>Lepidoptera</taxon>
        <taxon>Glossata</taxon>
        <taxon>Ditrysia</taxon>
        <taxon>Papilionoidea</taxon>
        <taxon>Papilionidae</taxon>
        <taxon>Papilioninae</taxon>
        <taxon>Papilio</taxon>
    </lineage>
</organism>
<feature type="compositionally biased region" description="Acidic residues" evidence="1">
    <location>
        <begin position="552"/>
        <end position="562"/>
    </location>
</feature>
<feature type="region of interest" description="Disordered" evidence="1">
    <location>
        <begin position="513"/>
        <end position="610"/>
    </location>
</feature>
<dbReference type="Pfam" id="PF15928">
    <property type="entry name" value="DUF4746"/>
    <property type="match status" value="1"/>
</dbReference>
<dbReference type="AlphaFoldDB" id="A0A194PYQ6"/>
<proteinExistence type="predicted"/>
<dbReference type="SUPFAM" id="SSF52833">
    <property type="entry name" value="Thioredoxin-like"/>
    <property type="match status" value="1"/>
</dbReference>
<feature type="domain" description="Thioredoxin" evidence="2">
    <location>
        <begin position="70"/>
        <end position="185"/>
    </location>
</feature>
<dbReference type="STRING" id="66420.A0A194PYQ6"/>
<feature type="compositionally biased region" description="Basic residues" evidence="1">
    <location>
        <begin position="525"/>
        <end position="537"/>
    </location>
</feature>
<sequence length="610" mass="66201">MYKYICILKLNQFVLPPLSRPRHNSTSTLACIAHRGADCGYGVVLTLCPMSLSPAVAHHSATGPATSAAAGAGKKAAQVQLQADLNNDDDWNKFLQRDGLLVVDVYSEWCGPCLGMVGNLKKIKVELGGDNLHLAVAKSDTIECLKRFRHRSEPTWLFIAGGQLLNVVFGADAPRLARTIEQELHNEELARRGELERPRRAPHELTPPEQEAADLQAKQLAERRQREAAAREAARAARREDRATRLERHFSDLCAALLMPHAQKHLRKVAEALEPYGIAVADKCPLVLGQQGARALAAEAEEMGSAGAAAVLAERPALALLLKKLPDKEGDVIELTRRALYGEGSDLEEGAQKKFLAQELCADDLPGLYAPKDRHRRAALLDLLFPKMVGAVVEPPVSAEPPHVALVFGAWKRRAVLTAADRSAPLLLRYGFFADANVQEPKLLCKTIEHYEERAEKDYCETIVLMVAVGVADPLLADPAAPAPDGPPSDLLALGPLHVSADTVTGELECSRFFPPGYSQTQPKPKAKAKKKKKKRQEVKDEDDNRDAAPEAAEDAEVTGEDDGSRETEDGDGEGEVEVEAEGEEAEGDEAEEEETLVADKATSPPPLVT</sequence>
<evidence type="ECO:0000313" key="4">
    <source>
        <dbReference type="Proteomes" id="UP000053268"/>
    </source>
</evidence>
<dbReference type="Pfam" id="PF00085">
    <property type="entry name" value="Thioredoxin"/>
    <property type="match status" value="1"/>
</dbReference>
<dbReference type="InterPro" id="IPR036249">
    <property type="entry name" value="Thioredoxin-like_sf"/>
</dbReference>
<dbReference type="PANTHER" id="PTHR46135">
    <property type="entry name" value="NME/NM23 FAMILY MEMBER 8"/>
    <property type="match status" value="1"/>
</dbReference>
<dbReference type="CDD" id="cd02948">
    <property type="entry name" value="TRX_NDPK"/>
    <property type="match status" value="1"/>
</dbReference>
<name>A0A194PYQ6_PAPXU</name>
<evidence type="ECO:0000256" key="1">
    <source>
        <dbReference type="SAM" id="MobiDB-lite"/>
    </source>
</evidence>
<feature type="region of interest" description="Disordered" evidence="1">
    <location>
        <begin position="188"/>
        <end position="212"/>
    </location>
</feature>
<dbReference type="PROSITE" id="PS00194">
    <property type="entry name" value="THIOREDOXIN_1"/>
    <property type="match status" value="1"/>
</dbReference>
<dbReference type="Proteomes" id="UP000053268">
    <property type="component" value="Unassembled WGS sequence"/>
</dbReference>
<dbReference type="InterPro" id="IPR031827">
    <property type="entry name" value="DUF4746"/>
</dbReference>
<dbReference type="PROSITE" id="PS51352">
    <property type="entry name" value="THIOREDOXIN_2"/>
    <property type="match status" value="1"/>
</dbReference>
<dbReference type="InterPro" id="IPR051766">
    <property type="entry name" value="TXND_domain-containing"/>
</dbReference>
<feature type="compositionally biased region" description="Basic and acidic residues" evidence="1">
    <location>
        <begin position="188"/>
        <end position="203"/>
    </location>
</feature>
<dbReference type="Gene3D" id="3.40.30.10">
    <property type="entry name" value="Glutaredoxin"/>
    <property type="match status" value="1"/>
</dbReference>
<keyword evidence="4" id="KW-1185">Reference proteome</keyword>
<evidence type="ECO:0000259" key="2">
    <source>
        <dbReference type="PROSITE" id="PS51352"/>
    </source>
</evidence>
<dbReference type="EMBL" id="KQ459584">
    <property type="protein sequence ID" value="KPI98461.1"/>
    <property type="molecule type" value="Genomic_DNA"/>
</dbReference>
<gene>
    <name evidence="3" type="ORF">RR46_03613</name>
</gene>
<dbReference type="InterPro" id="IPR017937">
    <property type="entry name" value="Thioredoxin_CS"/>
</dbReference>
<reference evidence="3 4" key="1">
    <citation type="journal article" date="2015" name="Nat. Commun.">
        <title>Outbred genome sequencing and CRISPR/Cas9 gene editing in butterflies.</title>
        <authorList>
            <person name="Li X."/>
            <person name="Fan D."/>
            <person name="Zhang W."/>
            <person name="Liu G."/>
            <person name="Zhang L."/>
            <person name="Zhao L."/>
            <person name="Fang X."/>
            <person name="Chen L."/>
            <person name="Dong Y."/>
            <person name="Chen Y."/>
            <person name="Ding Y."/>
            <person name="Zhao R."/>
            <person name="Feng M."/>
            <person name="Zhu Y."/>
            <person name="Feng Y."/>
            <person name="Jiang X."/>
            <person name="Zhu D."/>
            <person name="Xiang H."/>
            <person name="Feng X."/>
            <person name="Li S."/>
            <person name="Wang J."/>
            <person name="Zhang G."/>
            <person name="Kronforst M.R."/>
            <person name="Wang W."/>
        </authorList>
    </citation>
    <scope>NUCLEOTIDE SEQUENCE [LARGE SCALE GENOMIC DNA]</scope>
    <source>
        <strain evidence="3">Ya'a_city_454_Px</strain>
        <tissue evidence="3">Whole body</tissue>
    </source>
</reference>
<dbReference type="InterPro" id="IPR013766">
    <property type="entry name" value="Thioredoxin_domain"/>
</dbReference>
<dbReference type="PANTHER" id="PTHR46135:SF3">
    <property type="entry name" value="NME_NM23 FAMILY MEMBER 8"/>
    <property type="match status" value="1"/>
</dbReference>
<protein>
    <submittedName>
        <fullName evidence="3">Thioredoxin domain-containing protein 6</fullName>
    </submittedName>
</protein>
<feature type="compositionally biased region" description="Acidic residues" evidence="1">
    <location>
        <begin position="569"/>
        <end position="597"/>
    </location>
</feature>